<dbReference type="eggNOG" id="COG2963">
    <property type="taxonomic scope" value="Bacteria"/>
</dbReference>
<dbReference type="KEGG" id="kra:Krad_2395"/>
<gene>
    <name evidence="2" type="ordered locus">Krad_2271</name>
    <name evidence="3" type="ordered locus">Krad_2395</name>
    <name evidence="4" type="ordered locus">Krad_2848</name>
</gene>
<keyword evidence="5" id="KW-1185">Reference proteome</keyword>
<evidence type="ECO:0000313" key="5">
    <source>
        <dbReference type="Proteomes" id="UP000001116"/>
    </source>
</evidence>
<dbReference type="InterPro" id="IPR051839">
    <property type="entry name" value="RD_transcriptional_regulator"/>
</dbReference>
<dbReference type="GO" id="GO:0004803">
    <property type="term" value="F:transposase activity"/>
    <property type="evidence" value="ECO:0007669"/>
    <property type="project" value="InterPro"/>
</dbReference>
<dbReference type="GO" id="GO:0006313">
    <property type="term" value="P:DNA transposition"/>
    <property type="evidence" value="ECO:0007669"/>
    <property type="project" value="InterPro"/>
</dbReference>
<dbReference type="AlphaFoldDB" id="A6WAB3"/>
<sequence>MVLAGRMSTVHKRYPDEFRRDVIAVARQGGQTRAKIASSFGISESCLGRWLRIADREDGKTASNSTPAVGVDLEAENRELRKRAKQLEQENEILRRATAYFARDTLPK</sequence>
<feature type="coiled-coil region" evidence="1">
    <location>
        <begin position="70"/>
        <end position="97"/>
    </location>
</feature>
<organism evidence="2 5">
    <name type="scientific">Kineococcus radiotolerans (strain ATCC BAA-149 / DSM 14245 / SRS30216)</name>
    <dbReference type="NCBI Taxonomy" id="266940"/>
    <lineage>
        <taxon>Bacteria</taxon>
        <taxon>Bacillati</taxon>
        <taxon>Actinomycetota</taxon>
        <taxon>Actinomycetes</taxon>
        <taxon>Kineosporiales</taxon>
        <taxon>Kineosporiaceae</taxon>
        <taxon>Kineococcus</taxon>
    </lineage>
</organism>
<evidence type="ECO:0000256" key="1">
    <source>
        <dbReference type="SAM" id="Coils"/>
    </source>
</evidence>
<name>A6WAB3_KINRD</name>
<evidence type="ECO:0000313" key="2">
    <source>
        <dbReference type="EMBL" id="ABS03752.1"/>
    </source>
</evidence>
<keyword evidence="1" id="KW-0175">Coiled coil</keyword>
<protein>
    <submittedName>
        <fullName evidence="2">Transposase IS3/IS911 family protein</fullName>
    </submittedName>
</protein>
<dbReference type="KEGG" id="kra:Krad_2848"/>
<dbReference type="EMBL" id="CP000750">
    <property type="protein sequence ID" value="ABS03752.1"/>
    <property type="molecule type" value="Genomic_DNA"/>
</dbReference>
<dbReference type="Gene3D" id="1.10.10.60">
    <property type="entry name" value="Homeodomain-like"/>
    <property type="match status" value="1"/>
</dbReference>
<evidence type="ECO:0000313" key="4">
    <source>
        <dbReference type="EMBL" id="ABS04315.1"/>
    </source>
</evidence>
<dbReference type="EMBL" id="CP000750">
    <property type="protein sequence ID" value="ABS03875.1"/>
    <property type="molecule type" value="Genomic_DNA"/>
</dbReference>
<dbReference type="EMBL" id="CP000750">
    <property type="protein sequence ID" value="ABS04315.1"/>
    <property type="molecule type" value="Genomic_DNA"/>
</dbReference>
<accession>A6WAB3</accession>
<dbReference type="GO" id="GO:0003677">
    <property type="term" value="F:DNA binding"/>
    <property type="evidence" value="ECO:0007669"/>
    <property type="project" value="InterPro"/>
</dbReference>
<dbReference type="Pfam" id="PF01527">
    <property type="entry name" value="HTH_Tnp_1"/>
    <property type="match status" value="1"/>
</dbReference>
<dbReference type="STRING" id="266940.Krad_2271"/>
<dbReference type="HOGENOM" id="CLU_027402_33_0_11"/>
<dbReference type="InterPro" id="IPR002514">
    <property type="entry name" value="Transposase_8"/>
</dbReference>
<dbReference type="SUPFAM" id="SSF46689">
    <property type="entry name" value="Homeodomain-like"/>
    <property type="match status" value="1"/>
</dbReference>
<reference evidence="5" key="1">
    <citation type="submission" date="2007-07" db="EMBL/GenBank/DDBJ databases">
        <title>Complete sequence of chromosome of Kineococcus radiotolerans SRS30216.</title>
        <authorList>
            <consortium name="US DOE Joint Genome Institute"/>
            <person name="Copeland A."/>
            <person name="Lucas S."/>
            <person name="Lapidus A."/>
            <person name="Barry K."/>
            <person name="Glavina del Rio T."/>
            <person name="Hammon N."/>
            <person name="Israni S."/>
            <person name="Dalin E."/>
            <person name="Tice H."/>
            <person name="Pitluck S."/>
            <person name="Saunders E."/>
            <person name="Brettin T."/>
            <person name="Bruce D."/>
            <person name="Detter J.C."/>
            <person name="Han C."/>
            <person name="Schmutz J."/>
            <person name="Larimer F."/>
            <person name="Land M."/>
            <person name="Hauser L."/>
            <person name="Kyrpides N."/>
            <person name="Lykidis A."/>
            <person name="Bagwell C.E."/>
            <person name="Shimkets L."/>
            <person name="Berry C.J."/>
            <person name="Fliermans C."/>
            <person name="Richardson P."/>
        </authorList>
    </citation>
    <scope>NUCLEOTIDE SEQUENCE [LARGE SCALE GENOMIC DNA]</scope>
    <source>
        <strain evidence="5">ATCC BAA-149 / DSM 14245 / SRS30216</strain>
    </source>
</reference>
<dbReference type="InterPro" id="IPR009057">
    <property type="entry name" value="Homeodomain-like_sf"/>
</dbReference>
<reference evidence="2" key="2">
    <citation type="submission" date="2008-08" db="EMBL/GenBank/DDBJ databases">
        <title>Complete sequence of chromosome of Kineococcus radiotolerans SRS30216.</title>
        <authorList>
            <consortium name="US DOE Joint Genome Institute"/>
            <person name="Copeland A."/>
            <person name="Lucas S."/>
            <person name="Lapidus A."/>
            <person name="Barry K."/>
            <person name="Glavina del Rio T."/>
            <person name="Hammon N."/>
            <person name="Israni S."/>
            <person name="Dalin E."/>
            <person name="Tice H."/>
            <person name="Pitluck S."/>
            <person name="Saunders E."/>
            <person name="Brettin T."/>
            <person name="Bruce D."/>
            <person name="Detter J.C."/>
            <person name="Han C."/>
            <person name="Schmutz J."/>
            <person name="Larimer F."/>
            <person name="Land M."/>
            <person name="Hauser L."/>
            <person name="Kyrpides N."/>
            <person name="Lykidis A."/>
            <person name="Bagwell C.E."/>
            <person name="Shimkets L."/>
            <person name="Berry C.J."/>
            <person name="Fliermans C."/>
            <person name="Richardson P."/>
        </authorList>
    </citation>
    <scope>NUCLEOTIDE SEQUENCE</scope>
    <source>
        <strain evidence="5">ATCC BAA-149 / DSM 14245 / SRS30216</strain>
        <strain evidence="2">SRS30216</strain>
    </source>
</reference>
<dbReference type="PANTHER" id="PTHR33215:SF13">
    <property type="entry name" value="PROTEIN DISTAL ANTENNA"/>
    <property type="match status" value="1"/>
</dbReference>
<dbReference type="PANTHER" id="PTHR33215">
    <property type="entry name" value="PROTEIN DISTAL ANTENNA"/>
    <property type="match status" value="1"/>
</dbReference>
<dbReference type="KEGG" id="kra:Krad_2271"/>
<proteinExistence type="predicted"/>
<evidence type="ECO:0000313" key="3">
    <source>
        <dbReference type="EMBL" id="ABS03875.1"/>
    </source>
</evidence>
<dbReference type="Proteomes" id="UP000001116">
    <property type="component" value="Chromosome"/>
</dbReference>